<dbReference type="NCBIfam" id="NF041556">
    <property type="entry name" value="tannase_B"/>
    <property type="match status" value="1"/>
</dbReference>
<dbReference type="RefSeq" id="WP_239644480.1">
    <property type="nucleotide sequence ID" value="NZ_LR031358.1"/>
</dbReference>
<dbReference type="Pfam" id="PF20434">
    <property type="entry name" value="BD-FAE"/>
    <property type="match status" value="1"/>
</dbReference>
<dbReference type="Gene3D" id="3.40.50.1820">
    <property type="entry name" value="alpha/beta hydrolase"/>
    <property type="match status" value="1"/>
</dbReference>
<dbReference type="EMBL" id="LR031358">
    <property type="protein sequence ID" value="VDB98270.1"/>
    <property type="molecule type" value="Genomic_DNA"/>
</dbReference>
<dbReference type="Proteomes" id="UP000294726">
    <property type="component" value="Chromosome"/>
</dbReference>
<gene>
    <name evidence="2" type="ORF">OENI_1035</name>
</gene>
<organism evidence="2 3">
    <name type="scientific">Oenococcus oeni</name>
    <name type="common">Leuconostoc oenos</name>
    <dbReference type="NCBI Taxonomy" id="1247"/>
    <lineage>
        <taxon>Bacteria</taxon>
        <taxon>Bacillati</taxon>
        <taxon>Bacillota</taxon>
        <taxon>Bacilli</taxon>
        <taxon>Lactobacillales</taxon>
        <taxon>Lactobacillaceae</taxon>
        <taxon>Oenococcus</taxon>
    </lineage>
</organism>
<dbReference type="InterPro" id="IPR048124">
    <property type="entry name" value="Tannase_B"/>
</dbReference>
<evidence type="ECO:0000259" key="1">
    <source>
        <dbReference type="Pfam" id="PF20434"/>
    </source>
</evidence>
<evidence type="ECO:0000313" key="3">
    <source>
        <dbReference type="Proteomes" id="UP000294726"/>
    </source>
</evidence>
<feature type="domain" description="BD-FAE-like" evidence="1">
    <location>
        <begin position="93"/>
        <end position="213"/>
    </location>
</feature>
<name>A0AAQ2URQ7_OENOE</name>
<evidence type="ECO:0000313" key="2">
    <source>
        <dbReference type="EMBL" id="VDB98270.1"/>
    </source>
</evidence>
<dbReference type="AlphaFoldDB" id="A0AAQ2URQ7"/>
<sequence>MNLSLLFDNNKYTEESIKDGVSTVKYRAFWDIDYVAKPVHSIQKMNVFVPLGYYKNELINDYGLNTAPIFMPNTVGGYFPGPRTFPGNKKILYNSSTMVKALSRGYVVVSTGLRGRTLKNEEGEFIGKAPAFIVDMKAAIRYIKLNKNNFPGDVNKIITNGTSAGGAISALVGASGNNVFFEKELDEIGAADSSDNIFAVSAYCPIHNLENADAAYEWQFNGINDWHTQKIDIKNGKAEFSPLNGQLNELEKQLSSKLKNQFIEYFNSLRLRNPDGDYLTLNKNGEGNFLDLTKKFLIKSAQTEIEKGNELNNPNFLDIRNSKVVALKWKAYLRYITRMKKMPAFDDLGLNNPENDLFGDLKIKAKHFTEIGQKYSEKTAKKADPELVAAINPLNYLNNQSNSLIAKHWRIRHGAADRDTSFAVPIILATTLQNMNLDIDFFMPWAKPHSGDYDLIDLFDWIDSLVKEK</sequence>
<dbReference type="InterPro" id="IPR049492">
    <property type="entry name" value="BD-FAE-like_dom"/>
</dbReference>
<accession>A0AAQ2URQ7</accession>
<reference evidence="2 3" key="1">
    <citation type="submission" date="2018-08" db="EMBL/GenBank/DDBJ databases">
        <authorList>
            <person name="Lorentzen P. G. S. M."/>
        </authorList>
    </citation>
    <scope>NUCLEOTIDE SEQUENCE [LARGE SCALE GENOMIC DNA]</scope>
    <source>
        <strain evidence="2 3">CRBO_1381</strain>
    </source>
</reference>
<protein>
    <submittedName>
        <fullName evidence="2">Esterase/lipase</fullName>
    </submittedName>
</protein>
<dbReference type="SUPFAM" id="SSF53474">
    <property type="entry name" value="alpha/beta-Hydrolases"/>
    <property type="match status" value="1"/>
</dbReference>
<dbReference type="InterPro" id="IPR029058">
    <property type="entry name" value="AB_hydrolase_fold"/>
</dbReference>
<proteinExistence type="predicted"/>